<organism evidence="2 3">
    <name type="scientific">Kipferlia bialata</name>
    <dbReference type="NCBI Taxonomy" id="797122"/>
    <lineage>
        <taxon>Eukaryota</taxon>
        <taxon>Metamonada</taxon>
        <taxon>Carpediemonas-like organisms</taxon>
        <taxon>Kipferlia</taxon>
    </lineage>
</organism>
<feature type="compositionally biased region" description="Pro residues" evidence="1">
    <location>
        <begin position="67"/>
        <end position="81"/>
    </location>
</feature>
<dbReference type="AlphaFoldDB" id="A0A391NS66"/>
<evidence type="ECO:0000256" key="1">
    <source>
        <dbReference type="SAM" id="MobiDB-lite"/>
    </source>
</evidence>
<evidence type="ECO:0000313" key="3">
    <source>
        <dbReference type="Proteomes" id="UP000265618"/>
    </source>
</evidence>
<dbReference type="Proteomes" id="UP000265618">
    <property type="component" value="Unassembled WGS sequence"/>
</dbReference>
<reference evidence="2 3" key="1">
    <citation type="journal article" date="2018" name="PLoS ONE">
        <title>The draft genome of Kipferlia bialata reveals reductive genome evolution in fornicate parasites.</title>
        <authorList>
            <person name="Tanifuji G."/>
            <person name="Takabayashi S."/>
            <person name="Kume K."/>
            <person name="Takagi M."/>
            <person name="Nakayama T."/>
            <person name="Kamikawa R."/>
            <person name="Inagaki Y."/>
            <person name="Hashimoto T."/>
        </authorList>
    </citation>
    <scope>NUCLEOTIDE SEQUENCE [LARGE SCALE GENOMIC DNA]</scope>
    <source>
        <strain evidence="2">NY0173</strain>
    </source>
</reference>
<dbReference type="EMBL" id="BDIP01006173">
    <property type="protein sequence ID" value="GCA64115.1"/>
    <property type="molecule type" value="Genomic_DNA"/>
</dbReference>
<protein>
    <submittedName>
        <fullName evidence="2">Uncharacterized protein</fullName>
    </submittedName>
</protein>
<feature type="non-terminal residue" evidence="2">
    <location>
        <position position="379"/>
    </location>
</feature>
<gene>
    <name evidence="2" type="ORF">KIPB_013222</name>
</gene>
<feature type="compositionally biased region" description="Basic and acidic residues" evidence="1">
    <location>
        <begin position="133"/>
        <end position="144"/>
    </location>
</feature>
<keyword evidence="3" id="KW-1185">Reference proteome</keyword>
<evidence type="ECO:0000313" key="2">
    <source>
        <dbReference type="EMBL" id="GCA64115.1"/>
    </source>
</evidence>
<feature type="region of interest" description="Disordered" evidence="1">
    <location>
        <begin position="64"/>
        <end position="144"/>
    </location>
</feature>
<name>A0A391NS66_9EUKA</name>
<proteinExistence type="predicted"/>
<feature type="non-terminal residue" evidence="2">
    <location>
        <position position="1"/>
    </location>
</feature>
<comment type="caution">
    <text evidence="2">The sequence shown here is derived from an EMBL/GenBank/DDBJ whole genome shotgun (WGS) entry which is preliminary data.</text>
</comment>
<accession>A0A391NS66</accession>
<sequence length="379" mass="41143">VSIKRLEPTFPALLSDALGHMGHASLTVPVYVWDECGNQGARLGPEGAMARACRKAAQMQSQYGLPLPAPLPRPVSRPLPVPQGYRRGHPQSVREPSRSPVHPAPIRRGGASPPLPPPHIASEGSPTPIHHTSSREERPTPTREERRSIMTVNFHHLAAKPSDQSGRQIIECLRCDPLSPVPVPGTVIILTGSGVCLPEYCVPVDSALQGEAPSYAYIEVPSTVHSGSSMAEVEHCMESLSNACMHWDVQAVVLYKGFGRRALKAPSDILPDLCQALYSNTAEREGGQERIPYIAIELYDQDMKTKKTSKCQIQAAAYRDVVTDTRAPYMPEPVEEDPPGLGVECVPQILPGLNPSPAPSLVRTRIEWRGPSEAAVMLT</sequence>